<dbReference type="Gene3D" id="3.60.40.10">
    <property type="entry name" value="PPM-type phosphatase domain"/>
    <property type="match status" value="1"/>
</dbReference>
<keyword evidence="1" id="KW-0378">Hydrolase</keyword>
<evidence type="ECO:0000256" key="2">
    <source>
        <dbReference type="SAM" id="MobiDB-lite"/>
    </source>
</evidence>
<dbReference type="CDD" id="cd16936">
    <property type="entry name" value="HATPase_RsbW-like"/>
    <property type="match status" value="1"/>
</dbReference>
<dbReference type="CDD" id="cd01833">
    <property type="entry name" value="XynB_like"/>
    <property type="match status" value="1"/>
</dbReference>
<dbReference type="Proteomes" id="UP000015001">
    <property type="component" value="Unassembled WGS sequence"/>
</dbReference>
<dbReference type="PROSITE" id="PS50231">
    <property type="entry name" value="RICIN_B_LECTIN"/>
    <property type="match status" value="1"/>
</dbReference>
<dbReference type="FunFam" id="3.60.40.10:FF:000031">
    <property type="entry name" value="PAS sensor protein"/>
    <property type="match status" value="1"/>
</dbReference>
<comment type="caution">
    <text evidence="5">The sequence shown here is derived from an EMBL/GenBank/DDBJ whole genome shotgun (WGS) entry which is preliminary data.</text>
</comment>
<feature type="domain" description="PPM-type phosphatase" evidence="3">
    <location>
        <begin position="90"/>
        <end position="311"/>
    </location>
</feature>
<dbReference type="InterPro" id="IPR052016">
    <property type="entry name" value="Bact_Sigma-Reg"/>
</dbReference>
<dbReference type="InterPro" id="IPR035992">
    <property type="entry name" value="Ricin_B-like_lectins"/>
</dbReference>
<dbReference type="PATRIC" id="fig|1283301.3.peg.7733"/>
<dbReference type="EMBL" id="AOPY01001655">
    <property type="protein sequence ID" value="EPJ35133.1"/>
    <property type="molecule type" value="Genomic_DNA"/>
</dbReference>
<dbReference type="SUPFAM" id="SSF52266">
    <property type="entry name" value="SGNH hydrolase"/>
    <property type="match status" value="1"/>
</dbReference>
<dbReference type="PANTHER" id="PTHR43156:SF2">
    <property type="entry name" value="STAGE II SPORULATION PROTEIN E"/>
    <property type="match status" value="1"/>
</dbReference>
<accession>S4M770</accession>
<dbReference type="Pfam" id="PF13581">
    <property type="entry name" value="HATPase_c_2"/>
    <property type="match status" value="1"/>
</dbReference>
<dbReference type="Gene3D" id="2.80.10.50">
    <property type="match status" value="2"/>
</dbReference>
<organism evidence="5 6">
    <name type="scientific">Streptomyces afghaniensis 772</name>
    <dbReference type="NCBI Taxonomy" id="1283301"/>
    <lineage>
        <taxon>Bacteria</taxon>
        <taxon>Bacillati</taxon>
        <taxon>Actinomycetota</taxon>
        <taxon>Actinomycetes</taxon>
        <taxon>Kitasatosporales</taxon>
        <taxon>Streptomycetaceae</taxon>
        <taxon>Streptomyces</taxon>
    </lineage>
</organism>
<dbReference type="PANTHER" id="PTHR43156">
    <property type="entry name" value="STAGE II SPORULATION PROTEIN E-RELATED"/>
    <property type="match status" value="1"/>
</dbReference>
<dbReference type="InterPro" id="IPR036890">
    <property type="entry name" value="HATPase_C_sf"/>
</dbReference>
<evidence type="ECO:0000313" key="5">
    <source>
        <dbReference type="EMBL" id="EPJ35133.1"/>
    </source>
</evidence>
<dbReference type="SUPFAM" id="SSF81606">
    <property type="entry name" value="PP2C-like"/>
    <property type="match status" value="1"/>
</dbReference>
<dbReference type="InterPro" id="IPR003018">
    <property type="entry name" value="GAF"/>
</dbReference>
<dbReference type="Gene3D" id="3.40.50.1110">
    <property type="entry name" value="SGNH hydrolase"/>
    <property type="match status" value="1"/>
</dbReference>
<sequence>MIDESLAADGLTGRITVPLRARGALLGVVAFSRSDRPEAFTADDLILAEELTAKAAVAIDNARRYSRERTTALTLQRSLLLQQLPSQEALEVASRYLPAGTGAEVGGDWFDVIPLSGARVALVVGDVVGHGLHASASMGRLRTAVRTLADVDLPPDELLTHLDDLVIHLASDLQPAGRFQPTGEFGATCLYTVYDPVSRRFTMASAGHPLPLIISPDGTRTPARAQPGPPLGIGGLPFEATELELPEGSLLALFTDGLVGSRERDVDQGITELLRVLNHAVPSLEGLCDTVMDAILPERRTDDAALLLARTHALDPQHVADWDVVPDPAEVPRARKFALDQLDTWGLEETSFVTELVVSELVTNAIRYGEPPIRLRLIRDSSLICEVSDASNTAPHLRRARAFDEGGRGLLLVAQLTQGWAPGTPPTARRSGARRASPNPSRSQTWDVNESATERDRVPNRPLNQRCWDETGQNPPLCHCSPNSPHPWDVQTAIVRDICTSALQGPARTEQSLTEEDTCMRKPWLLPLLTLVTAALGLTAAGATPASAAPNTPLRVMPLGDSITWGVGSSTGNGYRAPLWNRLAADGHPVDFVGTLRGGSMSDPDNEGHSGYKIHQIAALADASLTRYRPNVVTLEIGTNDLNESYQVSTATARLKSLVDQITAAAPDATVLVASLVVSTSGSEEQYRAAYNQAIPRIVSEAQAAGKHVAHVDMSSLTTADLADTLHPNDAGYQKMADAFHRGIQAADGAGWLRNPAPAPARVSSGMAGKCLDVNGAGTADGTAVQTWGCSDTANQLWSAYTDGTLRSMGKCLDAAGRGTANGTKVQTWTCNGGSNQVWQPYNGGYRNPASGRCLDVPGSSTADGTQLQLWDCHGGSNQKWTTLTAG</sequence>
<keyword evidence="6" id="KW-1185">Reference proteome</keyword>
<dbReference type="SUPFAM" id="SSF55781">
    <property type="entry name" value="GAF domain-like"/>
    <property type="match status" value="1"/>
</dbReference>
<dbReference type="Pfam" id="PF13492">
    <property type="entry name" value="GAF_3"/>
    <property type="match status" value="1"/>
</dbReference>
<reference evidence="5 6" key="1">
    <citation type="submission" date="2013-02" db="EMBL/GenBank/DDBJ databases">
        <title>Draft Genome Sequence of Streptomyces afghaniensis, Which Produces Compounds of the Julimycin B-Complex.</title>
        <authorList>
            <person name="Gruening B.A."/>
            <person name="Praeg A."/>
            <person name="Erxleben A."/>
            <person name="Guenther S."/>
            <person name="Fiedler H.-P."/>
            <person name="Goodfellow M."/>
            <person name="Mueller M."/>
        </authorList>
    </citation>
    <scope>NUCLEOTIDE SEQUENCE [LARGE SCALE GENOMIC DNA]</scope>
    <source>
        <strain evidence="5 6">772</strain>
    </source>
</reference>
<dbReference type="SUPFAM" id="SSF50370">
    <property type="entry name" value="Ricin B-like lectins"/>
    <property type="match status" value="1"/>
</dbReference>
<dbReference type="Pfam" id="PF13472">
    <property type="entry name" value="Lipase_GDSL_2"/>
    <property type="match status" value="1"/>
</dbReference>
<dbReference type="InterPro" id="IPR000772">
    <property type="entry name" value="Ricin_B_lectin"/>
</dbReference>
<evidence type="ECO:0000313" key="6">
    <source>
        <dbReference type="Proteomes" id="UP000015001"/>
    </source>
</evidence>
<evidence type="ECO:0000259" key="3">
    <source>
        <dbReference type="SMART" id="SM00331"/>
    </source>
</evidence>
<dbReference type="CDD" id="cd23451">
    <property type="entry name" value="beta-trefoil_Ricin_laminarinase"/>
    <property type="match status" value="1"/>
</dbReference>
<evidence type="ECO:0000256" key="1">
    <source>
        <dbReference type="ARBA" id="ARBA00022801"/>
    </source>
</evidence>
<dbReference type="GO" id="GO:0016791">
    <property type="term" value="F:phosphatase activity"/>
    <property type="evidence" value="ECO:0007669"/>
    <property type="project" value="TreeGrafter"/>
</dbReference>
<dbReference type="Gene3D" id="3.30.565.10">
    <property type="entry name" value="Histidine kinase-like ATPase, C-terminal domain"/>
    <property type="match status" value="1"/>
</dbReference>
<feature type="compositionally biased region" description="Polar residues" evidence="2">
    <location>
        <begin position="438"/>
        <end position="451"/>
    </location>
</feature>
<dbReference type="InterPro" id="IPR036457">
    <property type="entry name" value="PPM-type-like_dom_sf"/>
</dbReference>
<protein>
    <submittedName>
        <fullName evidence="5">Uncharacterized protein</fullName>
    </submittedName>
</protein>
<evidence type="ECO:0000259" key="4">
    <source>
        <dbReference type="SMART" id="SM00458"/>
    </source>
</evidence>
<dbReference type="InterPro" id="IPR013830">
    <property type="entry name" value="SGNH_hydro"/>
</dbReference>
<dbReference type="InterPro" id="IPR029016">
    <property type="entry name" value="GAF-like_dom_sf"/>
</dbReference>
<gene>
    <name evidence="5" type="ORF">STAFG_7796</name>
</gene>
<dbReference type="Gene3D" id="3.30.450.40">
    <property type="match status" value="1"/>
</dbReference>
<feature type="domain" description="Ricin B lectin" evidence="4">
    <location>
        <begin position="759"/>
        <end position="884"/>
    </location>
</feature>
<dbReference type="InterPro" id="IPR001932">
    <property type="entry name" value="PPM-type_phosphatase-like_dom"/>
</dbReference>
<dbReference type="Pfam" id="PF07228">
    <property type="entry name" value="SpoIIE"/>
    <property type="match status" value="1"/>
</dbReference>
<proteinExistence type="predicted"/>
<dbReference type="InterPro" id="IPR003594">
    <property type="entry name" value="HATPase_dom"/>
</dbReference>
<feature type="region of interest" description="Disordered" evidence="2">
    <location>
        <begin position="419"/>
        <end position="463"/>
    </location>
</feature>
<name>S4M770_9ACTN</name>
<dbReference type="FunFam" id="3.30.565.10:FF:000028">
    <property type="entry name" value="PAS sensor protein"/>
    <property type="match status" value="1"/>
</dbReference>
<dbReference type="HOGENOM" id="CLU_325143_0_0_11"/>
<dbReference type="InterPro" id="IPR036514">
    <property type="entry name" value="SGNH_hydro_sf"/>
</dbReference>
<dbReference type="Pfam" id="PF00652">
    <property type="entry name" value="Ricin_B_lectin"/>
    <property type="match status" value="1"/>
</dbReference>
<dbReference type="SMART" id="SM00458">
    <property type="entry name" value="RICIN"/>
    <property type="match status" value="1"/>
</dbReference>
<dbReference type="SMART" id="SM00331">
    <property type="entry name" value="PP2C_SIG"/>
    <property type="match status" value="1"/>
</dbReference>
<dbReference type="AlphaFoldDB" id="S4M770"/>